<organism evidence="1 2">
    <name type="scientific">Helicobacter muridarum</name>
    <dbReference type="NCBI Taxonomy" id="216"/>
    <lineage>
        <taxon>Bacteria</taxon>
        <taxon>Pseudomonadati</taxon>
        <taxon>Campylobacterota</taxon>
        <taxon>Epsilonproteobacteria</taxon>
        <taxon>Campylobacterales</taxon>
        <taxon>Helicobacteraceae</taxon>
        <taxon>Helicobacter</taxon>
    </lineage>
</organism>
<reference evidence="1 2" key="1">
    <citation type="journal article" date="2014" name="Genome Announc.">
        <title>Draft genome sequences of eight enterohepatic helicobacter species isolated from both laboratory and wild rodents.</title>
        <authorList>
            <person name="Sheh A."/>
            <person name="Shen Z."/>
            <person name="Fox J.G."/>
        </authorList>
    </citation>
    <scope>NUCLEOTIDE SEQUENCE [LARGE SCALE GENOMIC DNA]</scope>
    <source>
        <strain evidence="1 2">ST1</strain>
    </source>
</reference>
<dbReference type="AlphaFoldDB" id="A0A4V6I3G3"/>
<comment type="caution">
    <text evidence="1">The sequence shown here is derived from an EMBL/GenBank/DDBJ whole genome shotgun (WGS) entry which is preliminary data.</text>
</comment>
<dbReference type="OrthoDB" id="5313874at2"/>
<accession>A0A4V6I3G3</accession>
<sequence length="660" mass="75726">MNIKLFRYKRIMMKSFAILLCAITFFSLCICAPFSTPLKIENINLTKTTQVPQKLANKPKDRPIAFVSKPNALTQCLTPVFTQYESYVGVSHCEEAQDARYDVFSRISWKLLDGWVCLSAKNEEYVQGERLILRPCVINDKTQSFIIKDNMLYTPNLNFVLQISNGFLTLQKNQSKHTQSNLTLYNMQEWLGTIATPSPLMQKGFIAWKFITPQSFDLYYLRNNESIRNEPQELYFNLENGIIAQYNPINAKMFCLTSKQNTKQDWNWTSWEECLPQNLQEIKTKSSKLNAQNWNLFIFADNDSAMLKDYLGNFLRVTKYGLNWGVPYTAKANFMAKDISEGQTSYFQFNHDMQDWERFKNANLSDSLPFCPANGSNPKNIKATMQLPPSFVLTQEWKKRLWQIATTTDGIADRAGDCGVCLLHSYQMIAEMNEYTATPLESGGYFFDTAFGRNPFISFRSRYPMLAASLEQYRASNAPPGLSRSAMFEYAAQMYRSVALSLFPGHFWHSSEFATNDVSIRSALRDLFQQPAGTLWIVQMYYMAHDGSYNAHGMPVLRTSDGVQFIQTNLINMSYESYERVLSNSLAHNLREAYNIVTRYGTINLRMFYSLRLREIYPNPVSAFVSSNNCSGEGEDRRGSRNMPISSLVNQCASGRCVLQ</sequence>
<dbReference type="STRING" id="216.LS73_05675"/>
<dbReference type="Proteomes" id="UP000029922">
    <property type="component" value="Unassembled WGS sequence"/>
</dbReference>
<dbReference type="Pfam" id="PF07598">
    <property type="entry name" value="DUF1561"/>
    <property type="match status" value="1"/>
</dbReference>
<gene>
    <name evidence="1" type="ORF">LS73_006335</name>
</gene>
<evidence type="ECO:0000313" key="1">
    <source>
        <dbReference type="EMBL" id="TLD99922.1"/>
    </source>
</evidence>
<protein>
    <submittedName>
        <fullName evidence="1">DUF1561 family protein</fullName>
    </submittedName>
</protein>
<proteinExistence type="predicted"/>
<evidence type="ECO:0000313" key="2">
    <source>
        <dbReference type="Proteomes" id="UP000029922"/>
    </source>
</evidence>
<name>A0A4V6I3G3_9HELI</name>
<dbReference type="InterPro" id="IPR011455">
    <property type="entry name" value="DUF1561"/>
</dbReference>
<dbReference type="EMBL" id="JRPD02000013">
    <property type="protein sequence ID" value="TLD99922.1"/>
    <property type="molecule type" value="Genomic_DNA"/>
</dbReference>